<comment type="caution">
    <text evidence="2">The sequence shown here is derived from an EMBL/GenBank/DDBJ whole genome shotgun (WGS) entry which is preliminary data.</text>
</comment>
<dbReference type="GO" id="GO:0015074">
    <property type="term" value="P:DNA integration"/>
    <property type="evidence" value="ECO:0007669"/>
    <property type="project" value="InterPro"/>
</dbReference>
<dbReference type="SUPFAM" id="SSF53098">
    <property type="entry name" value="Ribonuclease H-like"/>
    <property type="match status" value="1"/>
</dbReference>
<protein>
    <recommendedName>
        <fullName evidence="1">Integrase catalytic domain-containing protein</fullName>
    </recommendedName>
</protein>
<dbReference type="EMBL" id="NBSK02000004">
    <property type="protein sequence ID" value="KAJ0211172.1"/>
    <property type="molecule type" value="Genomic_DNA"/>
</dbReference>
<dbReference type="InterPro" id="IPR012337">
    <property type="entry name" value="RNaseH-like_sf"/>
</dbReference>
<feature type="domain" description="Integrase catalytic" evidence="1">
    <location>
        <begin position="1"/>
        <end position="85"/>
    </location>
</feature>
<dbReference type="PANTHER" id="PTHR42648:SF32">
    <property type="entry name" value="RIBONUCLEASE H-LIKE DOMAIN, GAG-PRE-INTEGRASE DOMAIN PROTEIN-RELATED"/>
    <property type="match status" value="1"/>
</dbReference>
<dbReference type="Gene3D" id="3.30.420.10">
    <property type="entry name" value="Ribonuclease H-like superfamily/Ribonuclease H"/>
    <property type="match status" value="1"/>
</dbReference>
<dbReference type="InterPro" id="IPR057670">
    <property type="entry name" value="SH3_retrovirus"/>
</dbReference>
<evidence type="ECO:0000313" key="3">
    <source>
        <dbReference type="Proteomes" id="UP000235145"/>
    </source>
</evidence>
<gene>
    <name evidence="2" type="ORF">LSAT_V11C400180650</name>
</gene>
<reference evidence="2 3" key="1">
    <citation type="journal article" date="2017" name="Nat. Commun.">
        <title>Genome assembly with in vitro proximity ligation data and whole-genome triplication in lettuce.</title>
        <authorList>
            <person name="Reyes-Chin-Wo S."/>
            <person name="Wang Z."/>
            <person name="Yang X."/>
            <person name="Kozik A."/>
            <person name="Arikit S."/>
            <person name="Song C."/>
            <person name="Xia L."/>
            <person name="Froenicke L."/>
            <person name="Lavelle D.O."/>
            <person name="Truco M.J."/>
            <person name="Xia R."/>
            <person name="Zhu S."/>
            <person name="Xu C."/>
            <person name="Xu H."/>
            <person name="Xu X."/>
            <person name="Cox K."/>
            <person name="Korf I."/>
            <person name="Meyers B.C."/>
            <person name="Michelmore R.W."/>
        </authorList>
    </citation>
    <scope>NUCLEOTIDE SEQUENCE [LARGE SCALE GENOMIC DNA]</scope>
    <source>
        <strain evidence="3">cv. Salinas</strain>
        <tissue evidence="2">Seedlings</tissue>
    </source>
</reference>
<dbReference type="GO" id="GO:0003676">
    <property type="term" value="F:nucleic acid binding"/>
    <property type="evidence" value="ECO:0007669"/>
    <property type="project" value="InterPro"/>
</dbReference>
<dbReference type="InterPro" id="IPR036397">
    <property type="entry name" value="RNaseH_sf"/>
</dbReference>
<dbReference type="Pfam" id="PF25597">
    <property type="entry name" value="SH3_retrovirus"/>
    <property type="match status" value="1"/>
</dbReference>
<evidence type="ECO:0000313" key="2">
    <source>
        <dbReference type="EMBL" id="KAJ0211172.1"/>
    </source>
</evidence>
<dbReference type="InterPro" id="IPR039537">
    <property type="entry name" value="Retrotran_Ty1/copia-like"/>
</dbReference>
<proteinExistence type="predicted"/>
<dbReference type="Proteomes" id="UP000235145">
    <property type="component" value="Unassembled WGS sequence"/>
</dbReference>
<name>A0A9R1XKQ2_LACSA</name>
<accession>A0A9R1XKQ2</accession>
<organism evidence="2 3">
    <name type="scientific">Lactuca sativa</name>
    <name type="common">Garden lettuce</name>
    <dbReference type="NCBI Taxonomy" id="4236"/>
    <lineage>
        <taxon>Eukaryota</taxon>
        <taxon>Viridiplantae</taxon>
        <taxon>Streptophyta</taxon>
        <taxon>Embryophyta</taxon>
        <taxon>Tracheophyta</taxon>
        <taxon>Spermatophyta</taxon>
        <taxon>Magnoliopsida</taxon>
        <taxon>eudicotyledons</taxon>
        <taxon>Gunneridae</taxon>
        <taxon>Pentapetalae</taxon>
        <taxon>asterids</taxon>
        <taxon>campanulids</taxon>
        <taxon>Asterales</taxon>
        <taxon>Asteraceae</taxon>
        <taxon>Cichorioideae</taxon>
        <taxon>Cichorieae</taxon>
        <taxon>Lactucinae</taxon>
        <taxon>Lactuca</taxon>
    </lineage>
</organism>
<keyword evidence="3" id="KW-1185">Reference proteome</keyword>
<sequence>MDMFTWLVLLRKKSHIVDEIITLIKQCEVLYDRKVRQLRSDHGTEFRSSSLEEFCSNTGIYQNFFVVRTPQQNCITERRNRTFYEAGRTMVVETSLPLSFWVEAVNTLPKWRKPDISYFHVFGCVCYILNQRDQRSKFEIEANDGVFLGYFSISKAFKLFNLSRQTVKETSHFLPSEVERIVPNVDLLIISQPISKDEAAILEEAEPSNPRIIQDHPESQIIGHVTYGILTFSRVSGNFYMLLNSVSMIEPNNVTYAFKRAD</sequence>
<dbReference type="InterPro" id="IPR001584">
    <property type="entry name" value="Integrase_cat-core"/>
</dbReference>
<evidence type="ECO:0000259" key="1">
    <source>
        <dbReference type="PROSITE" id="PS50994"/>
    </source>
</evidence>
<dbReference type="AlphaFoldDB" id="A0A9R1XKQ2"/>
<dbReference type="PANTHER" id="PTHR42648">
    <property type="entry name" value="TRANSPOSASE, PUTATIVE-RELATED"/>
    <property type="match status" value="1"/>
</dbReference>
<dbReference type="PROSITE" id="PS50994">
    <property type="entry name" value="INTEGRASE"/>
    <property type="match status" value="1"/>
</dbReference>